<feature type="transmembrane region" description="Helical" evidence="13">
    <location>
        <begin position="71"/>
        <end position="90"/>
    </location>
</feature>
<dbReference type="EMBL" id="LN846998">
    <property type="protein sequence ID" value="CRI37839.1"/>
    <property type="molecule type" value="Genomic_DNA"/>
</dbReference>
<evidence type="ECO:0000313" key="22">
    <source>
        <dbReference type="EMBL" id="CRI52513.1"/>
    </source>
</evidence>
<evidence type="ECO:0000256" key="4">
    <source>
        <dbReference type="ARBA" id="ARBA00022692"/>
    </source>
</evidence>
<dbReference type="GO" id="GO:0015035">
    <property type="term" value="F:protein-disulfide reductase activity"/>
    <property type="evidence" value="ECO:0007669"/>
    <property type="project" value="UniProtKB-UniRule"/>
</dbReference>
<dbReference type="HAMAP" id="MF_00287">
    <property type="entry name" value="BdbC"/>
    <property type="match status" value="1"/>
</dbReference>
<evidence type="ECO:0000256" key="6">
    <source>
        <dbReference type="ARBA" id="ARBA00022989"/>
    </source>
</evidence>
<accession>A0A0F7XJ46</accession>
<dbReference type="PIRSF" id="PIRSF036659">
    <property type="entry name" value="BdbC"/>
    <property type="match status" value="1"/>
</dbReference>
<dbReference type="Pfam" id="PF02600">
    <property type="entry name" value="DsbB"/>
    <property type="match status" value="1"/>
</dbReference>
<dbReference type="PANTHER" id="PTHR43469">
    <property type="entry name" value="DISULFIDE FORMATION PROTEIN-RELATED"/>
    <property type="match status" value="1"/>
</dbReference>
<dbReference type="AlphaFoldDB" id="A0A0F7XJ46"/>
<dbReference type="EMBL" id="LN847240">
    <property type="protein sequence ID" value="CRI50255.1"/>
    <property type="molecule type" value="Genomic_DNA"/>
</dbReference>
<keyword evidence="6 12" id="KW-1133">Transmembrane helix</keyword>
<keyword evidence="12" id="KW-0997">Cell inner membrane</keyword>
<evidence type="ECO:0000313" key="15">
    <source>
        <dbReference type="EMBL" id="CRI40105.1"/>
    </source>
</evidence>
<evidence type="ECO:0000256" key="13">
    <source>
        <dbReference type="SAM" id="Phobius"/>
    </source>
</evidence>
<comment type="caution">
    <text evidence="12">Lacks conserved residue(s) required for the propagation of feature annotation.</text>
</comment>
<dbReference type="EMBL" id="LN847132">
    <property type="protein sequence ID" value="CRI43461.1"/>
    <property type="molecule type" value="Genomic_DNA"/>
</dbReference>
<dbReference type="GO" id="GO:0006457">
    <property type="term" value="P:protein folding"/>
    <property type="evidence" value="ECO:0007669"/>
    <property type="project" value="InterPro"/>
</dbReference>
<evidence type="ECO:0000313" key="17">
    <source>
        <dbReference type="EMBL" id="CRI43461.1"/>
    </source>
</evidence>
<evidence type="ECO:0000256" key="10">
    <source>
        <dbReference type="ARBA" id="ARBA00023186"/>
    </source>
</evidence>
<feature type="transmembrane region" description="Helical" evidence="13">
    <location>
        <begin position="45"/>
        <end position="64"/>
    </location>
</feature>
<evidence type="ECO:0000256" key="5">
    <source>
        <dbReference type="ARBA" id="ARBA00022982"/>
    </source>
</evidence>
<keyword evidence="10 12" id="KW-0143">Chaperone</keyword>
<keyword evidence="5 12" id="KW-0249">Electron transport</keyword>
<dbReference type="EMBL" id="LN847008">
    <property type="protein sequence ID" value="CRI41236.1"/>
    <property type="molecule type" value="Genomic_DNA"/>
</dbReference>
<evidence type="ECO:0000256" key="9">
    <source>
        <dbReference type="ARBA" id="ARBA00023157"/>
    </source>
</evidence>
<evidence type="ECO:0000313" key="20">
    <source>
        <dbReference type="EMBL" id="CRI49125.1"/>
    </source>
</evidence>
<comment type="subcellular location">
    <subcellularLocation>
        <location evidence="12">Cell inner membrane</location>
        <topology evidence="12">Multi-pass membrane protein</topology>
    </subcellularLocation>
    <subcellularLocation>
        <location evidence="1">Membrane</location>
        <topology evidence="1">Multi-pass membrane protein</topology>
    </subcellularLocation>
</comment>
<dbReference type="EMBL" id="LN847003">
    <property type="protein sequence ID" value="CRI40105.1"/>
    <property type="molecule type" value="Genomic_DNA"/>
</dbReference>
<dbReference type="InterPro" id="IPR003752">
    <property type="entry name" value="DiS_bond_form_DsbB/BdbC"/>
</dbReference>
<feature type="disulfide bond" description="Redox-active" evidence="12">
    <location>
        <begin position="41"/>
        <end position="44"/>
    </location>
</feature>
<comment type="similarity">
    <text evidence="2 12">Belongs to the DsbB family. BdbC subfamily.</text>
</comment>
<evidence type="ECO:0000256" key="11">
    <source>
        <dbReference type="ARBA" id="ARBA00023284"/>
    </source>
</evidence>
<keyword evidence="3 12" id="KW-0813">Transport</keyword>
<feature type="transmembrane region" description="Helical" evidence="13">
    <location>
        <begin position="12"/>
        <end position="33"/>
    </location>
</feature>
<dbReference type="InterPro" id="IPR012187">
    <property type="entry name" value="Disulphide_bond_form_BdbC"/>
</dbReference>
<dbReference type="PROSITE" id="PS51257">
    <property type="entry name" value="PROKAR_LIPOPROTEIN"/>
    <property type="match status" value="1"/>
</dbReference>
<dbReference type="GO" id="GO:0005886">
    <property type="term" value="C:plasma membrane"/>
    <property type="evidence" value="ECO:0007669"/>
    <property type="project" value="UniProtKB-SubCell"/>
</dbReference>
<reference evidence="22" key="1">
    <citation type="submission" date="2015-05" db="EMBL/GenBank/DDBJ databases">
        <authorList>
            <person name="Rattei Thomas"/>
        </authorList>
    </citation>
    <scope>NUCLEOTIDE SEQUENCE</scope>
    <source>
        <strain evidence="14">CV15</strain>
        <strain evidence="15">CWL029c</strain>
        <strain evidence="16">GiD</strain>
        <strain evidence="17">H12</strain>
        <strain evidence="18">MUL2216</strain>
        <strain evidence="19">Panola</strain>
        <strain evidence="21">PB1</strain>
        <strain evidence="20">U1271</strain>
        <strain evidence="22">Wien2</strain>
        <strain evidence="23">YK41</strain>
    </source>
</reference>
<evidence type="ECO:0000313" key="19">
    <source>
        <dbReference type="EMBL" id="CRI46830.1"/>
    </source>
</evidence>
<dbReference type="Gene3D" id="1.20.1550.10">
    <property type="entry name" value="DsbB-like"/>
    <property type="match status" value="1"/>
</dbReference>
<evidence type="ECO:0000313" key="21">
    <source>
        <dbReference type="EMBL" id="CRI50255.1"/>
    </source>
</evidence>
<keyword evidence="8 12" id="KW-0472">Membrane</keyword>
<keyword evidence="7 12" id="KW-0560">Oxidoreductase</keyword>
<evidence type="ECO:0000313" key="23">
    <source>
        <dbReference type="EMBL" id="CRI72874.1"/>
    </source>
</evidence>
<proteinExistence type="inferred from homology"/>
<evidence type="ECO:0000256" key="12">
    <source>
        <dbReference type="HAMAP-Rule" id="MF_00287"/>
    </source>
</evidence>
<protein>
    <recommendedName>
        <fullName evidence="12">Probable disulfide formation protein</fullName>
    </recommendedName>
    <alternativeName>
        <fullName evidence="12">Disulfide oxidoreductase</fullName>
    </alternativeName>
    <alternativeName>
        <fullName evidence="12">Thiol-disulfide oxidoreductase</fullName>
    </alternativeName>
</protein>
<organism evidence="22">
    <name type="scientific">Chlamydia pneumoniae</name>
    <name type="common">Chlamydophila pneumoniae</name>
    <dbReference type="NCBI Taxonomy" id="83558"/>
    <lineage>
        <taxon>Bacteria</taxon>
        <taxon>Pseudomonadati</taxon>
        <taxon>Chlamydiota</taxon>
        <taxon>Chlamydiia</taxon>
        <taxon>Chlamydiales</taxon>
        <taxon>Chlamydiaceae</taxon>
        <taxon>Chlamydia/Chlamydophila group</taxon>
        <taxon>Chlamydia</taxon>
    </lineage>
</organism>
<keyword evidence="12" id="KW-1003">Cell membrane</keyword>
<keyword evidence="11 12" id="KW-0676">Redox-active center</keyword>
<feature type="transmembrane region" description="Helical" evidence="13">
    <location>
        <begin position="110"/>
        <end position="135"/>
    </location>
</feature>
<gene>
    <name evidence="14" type="ORF">BN1224_CV15_B_01620</name>
    <name evidence="16" type="ORF">BN1224_GiD_A_02370</name>
    <name evidence="17" type="ORF">BN1224_H12_BS_00060</name>
    <name evidence="18" type="ORF">BN1224_MUL2216_D_00810</name>
    <name evidence="19" type="ORF">BN1224_Panola_E_00470</name>
    <name evidence="21" type="ORF">BN1224_PB1_B_02240</name>
    <name evidence="20" type="ORF">BN1224_U1271_C_00650</name>
    <name evidence="22" type="ORF">BN1224_Wien2_E_00100</name>
    <name evidence="23" type="ORF">BN1224_YK41_AY_00060</name>
    <name evidence="15" type="ORF">CWL029c_C_00650</name>
</gene>
<comment type="function">
    <text evidence="12">Required for disulfide bond formation in some proteins.</text>
</comment>
<keyword evidence="9 12" id="KW-1015">Disulfide bond</keyword>
<evidence type="ECO:0000256" key="3">
    <source>
        <dbReference type="ARBA" id="ARBA00022448"/>
    </source>
</evidence>
<name>A0A0F7XJ46_CHLPN</name>
<evidence type="ECO:0000256" key="2">
    <source>
        <dbReference type="ARBA" id="ARBA00007602"/>
    </source>
</evidence>
<dbReference type="PANTHER" id="PTHR43469:SF1">
    <property type="entry name" value="SPBETA PROPHAGE-DERIVED DISULFIDE BOND FORMATION PROTEIN B"/>
    <property type="match status" value="1"/>
</dbReference>
<dbReference type="EMBL" id="LN847244">
    <property type="protein sequence ID" value="CRI49125.1"/>
    <property type="molecule type" value="Genomic_DNA"/>
</dbReference>
<evidence type="ECO:0000256" key="1">
    <source>
        <dbReference type="ARBA" id="ARBA00004141"/>
    </source>
</evidence>
<dbReference type="EMBL" id="LN849028">
    <property type="protein sequence ID" value="CRI72874.1"/>
    <property type="molecule type" value="Genomic_DNA"/>
</dbReference>
<dbReference type="InterPro" id="IPR023380">
    <property type="entry name" value="DsbB-like_sf"/>
</dbReference>
<dbReference type="EMBL" id="LN847231">
    <property type="protein sequence ID" value="CRI46830.1"/>
    <property type="molecule type" value="Genomic_DNA"/>
</dbReference>
<sequence>MKEIMMINFIRSYALYFAWAISCAGTLISIFYSYILNVEPCILCYYQRICLFPLTVILGISAYREDSSIKLYILPQAVLGLGISIYQVFLQEIPGMQLDICGRVSCSTKIFLFSYVTIPMASVVAFGAIVCLLVLTKKYRG</sequence>
<evidence type="ECO:0000256" key="7">
    <source>
        <dbReference type="ARBA" id="ARBA00023002"/>
    </source>
</evidence>
<evidence type="ECO:0000313" key="14">
    <source>
        <dbReference type="EMBL" id="CRI37839.1"/>
    </source>
</evidence>
<keyword evidence="4 12" id="KW-0812">Transmembrane</keyword>
<dbReference type="SUPFAM" id="SSF158442">
    <property type="entry name" value="DsbB-like"/>
    <property type="match status" value="1"/>
</dbReference>
<dbReference type="EMBL" id="LN847252">
    <property type="protein sequence ID" value="CRI52513.1"/>
    <property type="molecule type" value="Genomic_DNA"/>
</dbReference>
<evidence type="ECO:0000313" key="16">
    <source>
        <dbReference type="EMBL" id="CRI41236.1"/>
    </source>
</evidence>
<evidence type="ECO:0000313" key="18">
    <source>
        <dbReference type="EMBL" id="CRI45701.1"/>
    </source>
</evidence>
<dbReference type="PATRIC" id="fig|83558.13.peg.246"/>
<dbReference type="EMBL" id="LN847225">
    <property type="protein sequence ID" value="CRI45701.1"/>
    <property type="molecule type" value="Genomic_DNA"/>
</dbReference>
<evidence type="ECO:0000256" key="8">
    <source>
        <dbReference type="ARBA" id="ARBA00023136"/>
    </source>
</evidence>
<dbReference type="NCBIfam" id="NF001863">
    <property type="entry name" value="PRK00611.1"/>
    <property type="match status" value="1"/>
</dbReference>